<feature type="signal peptide" evidence="1">
    <location>
        <begin position="1"/>
        <end position="22"/>
    </location>
</feature>
<name>A0A6P3Y4I8_DINQU</name>
<evidence type="ECO:0000259" key="2">
    <source>
        <dbReference type="Pfam" id="PF01683"/>
    </source>
</evidence>
<evidence type="ECO:0000313" key="4">
    <source>
        <dbReference type="RefSeq" id="XP_014485009.1"/>
    </source>
</evidence>
<sequence length="335" mass="37770">MKTHVAVMSAVIALLIVNLVTADLRKIDSQIPCAETANCTNIPTLPPDTVCQEGYCMCPKDEGLVRCLGSQAAIHEIKRPGPLIYRWCKHDQDCNFHGGFCNTTNQQCYCSKGYVPSNDKHHCLEKAQSMNFTCTEDNQCLAFLPNTTCLSNKCVCVSGYHYMDNACWEMAGYGQPCTKIQECSHIEGSNCTDNMTCECGVETVLSEDGKRCLAVVRDIRDECEESVQCQTFEHSSCIEKMCQCREGYHYERDMSRCFLNRGIDDECANNYECYLAEDYKRDPPIESLICKVNVCVCAENYIKAKNVCVNDGSPFFASFRVITLIAFLRLIYDHL</sequence>
<dbReference type="RefSeq" id="XP_014485009.1">
    <property type="nucleotide sequence ID" value="XM_014629523.1"/>
</dbReference>
<dbReference type="InterPro" id="IPR006149">
    <property type="entry name" value="EB_dom"/>
</dbReference>
<dbReference type="PANTHER" id="PTHR39069:SF8">
    <property type="entry name" value="FI17111P1"/>
    <property type="match status" value="1"/>
</dbReference>
<reference evidence="4" key="1">
    <citation type="submission" date="2025-08" db="UniProtKB">
        <authorList>
            <consortium name="RefSeq"/>
        </authorList>
    </citation>
    <scope>IDENTIFICATION</scope>
</reference>
<evidence type="ECO:0000313" key="3">
    <source>
        <dbReference type="Proteomes" id="UP000515204"/>
    </source>
</evidence>
<dbReference type="KEGG" id="dqu:106749761"/>
<keyword evidence="1" id="KW-0732">Signal</keyword>
<dbReference type="OrthoDB" id="5912242at2759"/>
<evidence type="ECO:0000256" key="1">
    <source>
        <dbReference type="SAM" id="SignalP"/>
    </source>
</evidence>
<feature type="domain" description="EB" evidence="2">
    <location>
        <begin position="158"/>
        <end position="212"/>
    </location>
</feature>
<dbReference type="GeneID" id="106749761"/>
<keyword evidence="3" id="KW-1185">Reference proteome</keyword>
<protein>
    <submittedName>
        <fullName evidence="4">Matrilin-2-like isoform X1</fullName>
    </submittedName>
</protein>
<dbReference type="Proteomes" id="UP000515204">
    <property type="component" value="Unplaced"/>
</dbReference>
<organism evidence="3 4">
    <name type="scientific">Dinoponera quadriceps</name>
    <name type="common">South American ant</name>
    <dbReference type="NCBI Taxonomy" id="609295"/>
    <lineage>
        <taxon>Eukaryota</taxon>
        <taxon>Metazoa</taxon>
        <taxon>Ecdysozoa</taxon>
        <taxon>Arthropoda</taxon>
        <taxon>Hexapoda</taxon>
        <taxon>Insecta</taxon>
        <taxon>Pterygota</taxon>
        <taxon>Neoptera</taxon>
        <taxon>Endopterygota</taxon>
        <taxon>Hymenoptera</taxon>
        <taxon>Apocrita</taxon>
        <taxon>Aculeata</taxon>
        <taxon>Formicoidea</taxon>
        <taxon>Formicidae</taxon>
        <taxon>Ponerinae</taxon>
        <taxon>Ponerini</taxon>
        <taxon>Dinoponera</taxon>
    </lineage>
</organism>
<feature type="chain" id="PRO_5028183627" evidence="1">
    <location>
        <begin position="23"/>
        <end position="335"/>
    </location>
</feature>
<dbReference type="AlphaFoldDB" id="A0A6P3Y4I8"/>
<accession>A0A6P3Y4I8</accession>
<proteinExistence type="predicted"/>
<gene>
    <name evidence="4" type="primary">LOC106749761</name>
</gene>
<dbReference type="PANTHER" id="PTHR39069">
    <property type="entry name" value="ECDYSONE-INDUCIBLE GENE E1, ISOFORM A"/>
    <property type="match status" value="1"/>
</dbReference>
<dbReference type="Pfam" id="PF01683">
    <property type="entry name" value="EB"/>
    <property type="match status" value="1"/>
</dbReference>